<proteinExistence type="predicted"/>
<dbReference type="RefSeq" id="WP_066520637.1">
    <property type="nucleotide sequence ID" value="NZ_CABMOF010000003.1"/>
</dbReference>
<evidence type="ECO:0000313" key="6">
    <source>
        <dbReference type="Proteomes" id="UP000070366"/>
    </source>
</evidence>
<name>A0A136Q6V1_9FIRM</name>
<dbReference type="InterPro" id="IPR040086">
    <property type="entry name" value="MJ0683-like"/>
</dbReference>
<dbReference type="GO" id="GO:0046872">
    <property type="term" value="F:metal ion binding"/>
    <property type="evidence" value="ECO:0007669"/>
    <property type="project" value="UniProtKB-KW"/>
</dbReference>
<sequence length="294" mass="33884">MELVPAKTILARPKDDSWFGNDYNMNLYRGCCHGCIYCDSRSECYGVEEFDRVRLKKDALQILEGELRKKRRKGVVGVGAMSDTYNPFEEEMEATRGALKLLDQYGFGVALDTKSTLVLRDIDLIERISRKHCANIKITVTTVDDSLSKVIEPYAPASSERFRAIRELSRAGIFAGVLFTPMLPYITDTEENVAEMIRLAYENGARFIFPAFGMTLRQNQRDYYYKKLDEHFPGLSRKYRSVFRSNYFCGSPQAKKLRSLFQAECKKYGLIFRMRDIIAAYKKLPPEPKQLSLF</sequence>
<dbReference type="InterPro" id="IPR006638">
    <property type="entry name" value="Elp3/MiaA/NifB-like_rSAM"/>
</dbReference>
<keyword evidence="3" id="KW-0411">Iron-sulfur</keyword>
<dbReference type="EMBL" id="LSZW01000047">
    <property type="protein sequence ID" value="KXK66334.1"/>
    <property type="molecule type" value="Genomic_DNA"/>
</dbReference>
<gene>
    <name evidence="5" type="ORF">HMPREF3293_01071</name>
</gene>
<dbReference type="OrthoDB" id="9785699at2"/>
<dbReference type="AlphaFoldDB" id="A0A136Q6V1"/>
<reference evidence="5 6" key="1">
    <citation type="submission" date="2016-02" db="EMBL/GenBank/DDBJ databases">
        <authorList>
            <person name="Wen L."/>
            <person name="He K."/>
            <person name="Yang H."/>
        </authorList>
    </citation>
    <scope>NUCLEOTIDE SEQUENCE [LARGE SCALE GENOMIC DNA]</scope>
    <source>
        <strain evidence="5 6">DSM 22607</strain>
    </source>
</reference>
<evidence type="ECO:0000259" key="4">
    <source>
        <dbReference type="SMART" id="SM00729"/>
    </source>
</evidence>
<evidence type="ECO:0000256" key="2">
    <source>
        <dbReference type="ARBA" id="ARBA00023004"/>
    </source>
</evidence>
<feature type="domain" description="Elp3/MiaA/NifB-like radical SAM core" evidence="4">
    <location>
        <begin position="21"/>
        <end position="227"/>
    </location>
</feature>
<evidence type="ECO:0000313" key="5">
    <source>
        <dbReference type="EMBL" id="KXK66334.1"/>
    </source>
</evidence>
<accession>A0A136Q6V1</accession>
<keyword evidence="2" id="KW-0408">Iron</keyword>
<dbReference type="PANTHER" id="PTHR43432">
    <property type="entry name" value="SLR0285 PROTEIN"/>
    <property type="match status" value="1"/>
</dbReference>
<keyword evidence="6" id="KW-1185">Reference proteome</keyword>
<dbReference type="KEGG" id="cmiu:B1H56_02240"/>
<keyword evidence="1" id="KW-0479">Metal-binding</keyword>
<organism evidence="5 6">
    <name type="scientific">Christensenella minuta</name>
    <dbReference type="NCBI Taxonomy" id="626937"/>
    <lineage>
        <taxon>Bacteria</taxon>
        <taxon>Bacillati</taxon>
        <taxon>Bacillota</taxon>
        <taxon>Clostridia</taxon>
        <taxon>Christensenellales</taxon>
        <taxon>Christensenellaceae</taxon>
        <taxon>Christensenella</taxon>
    </lineage>
</organism>
<dbReference type="Proteomes" id="UP000070366">
    <property type="component" value="Unassembled WGS sequence"/>
</dbReference>
<dbReference type="Gene3D" id="3.80.30.30">
    <property type="match status" value="1"/>
</dbReference>
<comment type="caution">
    <text evidence="5">The sequence shown here is derived from an EMBL/GenBank/DDBJ whole genome shotgun (WGS) entry which is preliminary data.</text>
</comment>
<dbReference type="STRING" id="626937.HMPREF3293_01071"/>
<dbReference type="Pfam" id="PF04055">
    <property type="entry name" value="Radical_SAM"/>
    <property type="match status" value="1"/>
</dbReference>
<dbReference type="SUPFAM" id="SSF102114">
    <property type="entry name" value="Radical SAM enzymes"/>
    <property type="match status" value="1"/>
</dbReference>
<evidence type="ECO:0000256" key="3">
    <source>
        <dbReference type="ARBA" id="ARBA00023014"/>
    </source>
</evidence>
<dbReference type="SMART" id="SM00729">
    <property type="entry name" value="Elp3"/>
    <property type="match status" value="1"/>
</dbReference>
<dbReference type="InterPro" id="IPR058240">
    <property type="entry name" value="rSAM_sf"/>
</dbReference>
<dbReference type="PANTHER" id="PTHR43432:SF5">
    <property type="entry name" value="ELP3_MIAA_NIFB-LIKE RADICAL SAM CORE DOMAIN-CONTAINING PROTEIN"/>
    <property type="match status" value="1"/>
</dbReference>
<dbReference type="GO" id="GO:0051536">
    <property type="term" value="F:iron-sulfur cluster binding"/>
    <property type="evidence" value="ECO:0007669"/>
    <property type="project" value="UniProtKB-KW"/>
</dbReference>
<dbReference type="SFLD" id="SFLDS00029">
    <property type="entry name" value="Radical_SAM"/>
    <property type="match status" value="1"/>
</dbReference>
<dbReference type="InterPro" id="IPR007197">
    <property type="entry name" value="rSAM"/>
</dbReference>
<dbReference type="SFLD" id="SFLDG01084">
    <property type="entry name" value="Uncharacterised_Radical_SAM_Su"/>
    <property type="match status" value="1"/>
</dbReference>
<dbReference type="CDD" id="cd01335">
    <property type="entry name" value="Radical_SAM"/>
    <property type="match status" value="1"/>
</dbReference>
<dbReference type="GO" id="GO:0003824">
    <property type="term" value="F:catalytic activity"/>
    <property type="evidence" value="ECO:0007669"/>
    <property type="project" value="InterPro"/>
</dbReference>
<evidence type="ECO:0000256" key="1">
    <source>
        <dbReference type="ARBA" id="ARBA00022723"/>
    </source>
</evidence>
<dbReference type="PATRIC" id="fig|626937.4.peg.1059"/>
<protein>
    <submittedName>
        <fullName evidence="5">Radical SAM domain protein</fullName>
    </submittedName>
</protein>